<dbReference type="EMBL" id="SPNW01000120">
    <property type="protein sequence ID" value="TIA85194.1"/>
    <property type="molecule type" value="Genomic_DNA"/>
</dbReference>
<accession>A0A4T0FDR0</accession>
<feature type="compositionally biased region" description="Acidic residues" evidence="11">
    <location>
        <begin position="179"/>
        <end position="196"/>
    </location>
</feature>
<dbReference type="GO" id="GO:0019776">
    <property type="term" value="F:Atg8-family ligase activity"/>
    <property type="evidence" value="ECO:0007669"/>
    <property type="project" value="TreeGrafter"/>
</dbReference>
<comment type="subcellular location">
    <subcellularLocation>
        <location evidence="1">Cytoplasm</location>
    </subcellularLocation>
</comment>
<dbReference type="Proteomes" id="UP000310189">
    <property type="component" value="Unassembled WGS sequence"/>
</dbReference>
<reference evidence="12 13" key="1">
    <citation type="submission" date="2019-03" db="EMBL/GenBank/DDBJ databases">
        <title>Sequencing 23 genomes of Wallemia ichthyophaga.</title>
        <authorList>
            <person name="Gostincar C."/>
        </authorList>
    </citation>
    <scope>NUCLEOTIDE SEQUENCE [LARGE SCALE GENOMIC DNA]</scope>
    <source>
        <strain evidence="12 13">EXF-5753</strain>
    </source>
</reference>
<keyword evidence="8" id="KW-0072">Autophagy</keyword>
<dbReference type="GO" id="GO:0015031">
    <property type="term" value="P:protein transport"/>
    <property type="evidence" value="ECO:0007669"/>
    <property type="project" value="UniProtKB-KW"/>
</dbReference>
<dbReference type="AlphaFoldDB" id="A0A4T0FDR0"/>
<dbReference type="OrthoDB" id="1584384at2759"/>
<name>A0A4T0FDR0_9BASI</name>
<evidence type="ECO:0000256" key="10">
    <source>
        <dbReference type="ARBA" id="ARBA00033139"/>
    </source>
</evidence>
<dbReference type="PANTHER" id="PTHR12866">
    <property type="entry name" value="UBIQUITIN-LIKE-CONJUGATING ENZYME ATG3"/>
    <property type="match status" value="1"/>
</dbReference>
<keyword evidence="4" id="KW-0813">Transport</keyword>
<dbReference type="GO" id="GO:0044804">
    <property type="term" value="P:nucleophagy"/>
    <property type="evidence" value="ECO:0007669"/>
    <property type="project" value="TreeGrafter"/>
</dbReference>
<sequence>MSGIQGTLQVSFLAPPAPPLTAQTQFWAVRDYLAPVLRESKFKEHGRITPDEFVAAGEFLTYKFPTWAWSSGDEGKRRDYLPADKQYLITRNVPSLRRAKDMAYTDSLGDPDNEAFLKFVNDELTIGADEGEDDWVQTHAGNRQTEDVPDIIPSISPSNSPTIQPASPQDPDNSHEIPDIEDDDDFGVIEEPDDPAAAETSTSGVLKVRTYDCIITYDKYYQTPRLWLQGYDEHQKPLSYNQILEDVPSDHANKTVTSEPFPHSALNTPMLSVHPCKHASVMKKMIERMDSKGKAESPPLPTATPKKKGWLSSVVGGSKKQSQSQSQAQQQPAQSQQPIAEAEDGLRVDQYLVMFLKFMAGILTVEIDATTSF</sequence>
<dbReference type="InterPro" id="IPR007135">
    <property type="entry name" value="Atg3/Atg10"/>
</dbReference>
<evidence type="ECO:0000313" key="12">
    <source>
        <dbReference type="EMBL" id="TIA85194.1"/>
    </source>
</evidence>
<gene>
    <name evidence="12" type="ORF">E3P99_04054</name>
</gene>
<dbReference type="PANTHER" id="PTHR12866:SF2">
    <property type="entry name" value="UBIQUITIN-LIKE-CONJUGATING ENZYME ATG3"/>
    <property type="match status" value="1"/>
</dbReference>
<evidence type="ECO:0000256" key="8">
    <source>
        <dbReference type="ARBA" id="ARBA00023006"/>
    </source>
</evidence>
<protein>
    <recommendedName>
        <fullName evidence="3">Autophagy-related protein 3</fullName>
    </recommendedName>
    <alternativeName>
        <fullName evidence="9 10">Autophagy-related E2-like conjugation enzyme ATG3</fullName>
    </alternativeName>
</protein>
<dbReference type="GO" id="GO:0005829">
    <property type="term" value="C:cytosol"/>
    <property type="evidence" value="ECO:0007669"/>
    <property type="project" value="TreeGrafter"/>
</dbReference>
<dbReference type="Pfam" id="PF03987">
    <property type="entry name" value="Autophagy_act_C"/>
    <property type="match status" value="1"/>
</dbReference>
<evidence type="ECO:0000313" key="13">
    <source>
        <dbReference type="Proteomes" id="UP000310189"/>
    </source>
</evidence>
<dbReference type="GO" id="GO:0000045">
    <property type="term" value="P:autophagosome assembly"/>
    <property type="evidence" value="ECO:0007669"/>
    <property type="project" value="TreeGrafter"/>
</dbReference>
<feature type="compositionally biased region" description="Low complexity" evidence="11">
    <location>
        <begin position="150"/>
        <end position="163"/>
    </location>
</feature>
<dbReference type="GO" id="GO:0061723">
    <property type="term" value="P:glycophagy"/>
    <property type="evidence" value="ECO:0007669"/>
    <property type="project" value="TreeGrafter"/>
</dbReference>
<evidence type="ECO:0000256" key="3">
    <source>
        <dbReference type="ARBA" id="ARBA00018067"/>
    </source>
</evidence>
<feature type="compositionally biased region" description="Low complexity" evidence="11">
    <location>
        <begin position="312"/>
        <end position="338"/>
    </location>
</feature>
<evidence type="ECO:0000256" key="6">
    <source>
        <dbReference type="ARBA" id="ARBA00022786"/>
    </source>
</evidence>
<keyword evidence="13" id="KW-1185">Reference proteome</keyword>
<keyword evidence="7" id="KW-0653">Protein transport</keyword>
<comment type="caution">
    <text evidence="12">The sequence shown here is derived from an EMBL/GenBank/DDBJ whole genome shotgun (WGS) entry which is preliminary data.</text>
</comment>
<evidence type="ECO:0000256" key="1">
    <source>
        <dbReference type="ARBA" id="ARBA00004496"/>
    </source>
</evidence>
<feature type="region of interest" description="Disordered" evidence="11">
    <location>
        <begin position="289"/>
        <end position="340"/>
    </location>
</feature>
<comment type="similarity">
    <text evidence="2">Belongs to the ATG3 family.</text>
</comment>
<evidence type="ECO:0000256" key="7">
    <source>
        <dbReference type="ARBA" id="ARBA00022927"/>
    </source>
</evidence>
<keyword evidence="6" id="KW-0833">Ubl conjugation pathway</keyword>
<dbReference type="GO" id="GO:0000422">
    <property type="term" value="P:autophagy of mitochondrion"/>
    <property type="evidence" value="ECO:0007669"/>
    <property type="project" value="TreeGrafter"/>
</dbReference>
<evidence type="ECO:0000256" key="11">
    <source>
        <dbReference type="SAM" id="MobiDB-lite"/>
    </source>
</evidence>
<organism evidence="12 13">
    <name type="scientific">Wallemia hederae</name>
    <dbReference type="NCBI Taxonomy" id="1540922"/>
    <lineage>
        <taxon>Eukaryota</taxon>
        <taxon>Fungi</taxon>
        <taxon>Dikarya</taxon>
        <taxon>Basidiomycota</taxon>
        <taxon>Wallemiomycotina</taxon>
        <taxon>Wallemiomycetes</taxon>
        <taxon>Wallemiales</taxon>
        <taxon>Wallemiaceae</taxon>
        <taxon>Wallemia</taxon>
    </lineage>
</organism>
<evidence type="ECO:0000256" key="9">
    <source>
        <dbReference type="ARBA" id="ARBA00032144"/>
    </source>
</evidence>
<evidence type="ECO:0000256" key="4">
    <source>
        <dbReference type="ARBA" id="ARBA00022448"/>
    </source>
</evidence>
<keyword evidence="5" id="KW-0963">Cytoplasm</keyword>
<proteinExistence type="inferred from homology"/>
<evidence type="ECO:0000256" key="5">
    <source>
        <dbReference type="ARBA" id="ARBA00022490"/>
    </source>
</evidence>
<feature type="region of interest" description="Disordered" evidence="11">
    <location>
        <begin position="142"/>
        <end position="202"/>
    </location>
</feature>
<evidence type="ECO:0000256" key="2">
    <source>
        <dbReference type="ARBA" id="ARBA00007683"/>
    </source>
</evidence>
<dbReference type="Gene3D" id="3.30.1460.50">
    <property type="match status" value="1"/>
</dbReference>
<dbReference type="GO" id="GO:0000407">
    <property type="term" value="C:phagophore assembly site"/>
    <property type="evidence" value="ECO:0007669"/>
    <property type="project" value="TreeGrafter"/>
</dbReference>